<dbReference type="InterPro" id="IPR036291">
    <property type="entry name" value="NAD(P)-bd_dom_sf"/>
</dbReference>
<evidence type="ECO:0000259" key="1">
    <source>
        <dbReference type="Pfam" id="PF05368"/>
    </source>
</evidence>
<feature type="domain" description="NmrA-like" evidence="1">
    <location>
        <begin position="13"/>
        <end position="268"/>
    </location>
</feature>
<dbReference type="Gene3D" id="3.90.25.10">
    <property type="entry name" value="UDP-galactose 4-epimerase, domain 1"/>
    <property type="match status" value="1"/>
</dbReference>
<dbReference type="InterPro" id="IPR051604">
    <property type="entry name" value="Ergot_Alk_Oxidoreductase"/>
</dbReference>
<organism evidence="2 3">
    <name type="scientific">Scytonema hofmannii FACHB-248</name>
    <dbReference type="NCBI Taxonomy" id="1842502"/>
    <lineage>
        <taxon>Bacteria</taxon>
        <taxon>Bacillati</taxon>
        <taxon>Cyanobacteriota</taxon>
        <taxon>Cyanophyceae</taxon>
        <taxon>Nostocales</taxon>
        <taxon>Scytonemataceae</taxon>
        <taxon>Scytonema</taxon>
    </lineage>
</organism>
<dbReference type="CDD" id="cd05269">
    <property type="entry name" value="TMR_SDR_a"/>
    <property type="match status" value="1"/>
</dbReference>
<protein>
    <submittedName>
        <fullName evidence="2">SDR family oxidoreductase</fullName>
    </submittedName>
</protein>
<dbReference type="Proteomes" id="UP000660380">
    <property type="component" value="Unassembled WGS sequence"/>
</dbReference>
<dbReference type="InterPro" id="IPR008030">
    <property type="entry name" value="NmrA-like"/>
</dbReference>
<dbReference type="Gene3D" id="3.40.50.720">
    <property type="entry name" value="NAD(P)-binding Rossmann-like Domain"/>
    <property type="match status" value="1"/>
</dbReference>
<gene>
    <name evidence="2" type="ORF">H6G81_19115</name>
</gene>
<comment type="caution">
    <text evidence="2">The sequence shown here is derived from an EMBL/GenBank/DDBJ whole genome shotgun (WGS) entry which is preliminary data.</text>
</comment>
<proteinExistence type="predicted"/>
<keyword evidence="3" id="KW-1185">Reference proteome</keyword>
<dbReference type="SUPFAM" id="SSF51735">
    <property type="entry name" value="NAD(P)-binding Rossmann-fold domains"/>
    <property type="match status" value="1"/>
</dbReference>
<accession>A0ABR8GTM3</accession>
<dbReference type="Pfam" id="PF05368">
    <property type="entry name" value="NmrA"/>
    <property type="match status" value="1"/>
</dbReference>
<evidence type="ECO:0000313" key="2">
    <source>
        <dbReference type="EMBL" id="MBD2606584.1"/>
    </source>
</evidence>
<dbReference type="EMBL" id="JACJTA010000043">
    <property type="protein sequence ID" value="MBD2606584.1"/>
    <property type="molecule type" value="Genomic_DNA"/>
</dbReference>
<evidence type="ECO:0000313" key="3">
    <source>
        <dbReference type="Proteomes" id="UP000660380"/>
    </source>
</evidence>
<dbReference type="PANTHER" id="PTHR43162:SF1">
    <property type="entry name" value="PRESTALK A DIFFERENTIATION PROTEIN A"/>
    <property type="match status" value="1"/>
</dbReference>
<reference evidence="2 3" key="1">
    <citation type="journal article" date="2020" name="ISME J.">
        <title>Comparative genomics reveals insights into cyanobacterial evolution and habitat adaptation.</title>
        <authorList>
            <person name="Chen M.Y."/>
            <person name="Teng W.K."/>
            <person name="Zhao L."/>
            <person name="Hu C.X."/>
            <person name="Zhou Y.K."/>
            <person name="Han B.P."/>
            <person name="Song L.R."/>
            <person name="Shu W.S."/>
        </authorList>
    </citation>
    <scope>NUCLEOTIDE SEQUENCE [LARGE SCALE GENOMIC DNA]</scope>
    <source>
        <strain evidence="2 3">FACHB-248</strain>
    </source>
</reference>
<dbReference type="PANTHER" id="PTHR43162">
    <property type="match status" value="1"/>
</dbReference>
<sequence>MAHQIKDMSSQPIIVVSGATGTTGKYLVRLLSQVKDVKVRAAVHSLKKARELPENVEVVQMDYAQPETVVSAFAGATKLYLLPPSDADHDRSKIAPIMMEAAKKIGIQYIVLISAFGIDREPILQTDRELYFQVEEMVIGSGIAYTILRPSWFNQNFISPVFFGPQVQQGILGLPVGEGRAGWIDSRDIAAVAATVLTQTGHENKIYNLTGPESLTTSELTAILSRAADREIEFIDVSEESYAQMLRHFGLDELPIQRLLDIMRKWKIGSHNIVTQDVEKVTGKKPIFFKEFAIAHAHLLRQLNLQEA</sequence>
<dbReference type="RefSeq" id="WP_029634535.1">
    <property type="nucleotide sequence ID" value="NZ_JACJTA010000043.1"/>
</dbReference>
<name>A0ABR8GTM3_9CYAN</name>